<sequence>MPTMHNRHFRTTACPAFIRVFQLSKPCTRHGRTVQKIRNLTCSRTPWDAATKKVEEYYNKTATSHAFTFDMLLDPDTEMNHFKKHWSQDLQNDILKSAENIFKERYVGESGAPQVTAKKGNKRLARLLAEDSSDDEMDASSTSTPPLGPEAKALVTRI</sequence>
<accession>A0A067SKL3</accession>
<feature type="region of interest" description="Disordered" evidence="1">
    <location>
        <begin position="129"/>
        <end position="158"/>
    </location>
</feature>
<evidence type="ECO:0000313" key="2">
    <source>
        <dbReference type="EMBL" id="KDR70562.1"/>
    </source>
</evidence>
<dbReference type="HOGENOM" id="CLU_1669509_0_0_1"/>
<gene>
    <name evidence="2" type="ORF">GALMADRAFT_229955</name>
</gene>
<evidence type="ECO:0000313" key="3">
    <source>
        <dbReference type="Proteomes" id="UP000027222"/>
    </source>
</evidence>
<dbReference type="OrthoDB" id="2690041at2759"/>
<protein>
    <submittedName>
        <fullName evidence="2">Uncharacterized protein</fullName>
    </submittedName>
</protein>
<dbReference type="EMBL" id="KL142396">
    <property type="protein sequence ID" value="KDR70562.1"/>
    <property type="molecule type" value="Genomic_DNA"/>
</dbReference>
<dbReference type="Proteomes" id="UP000027222">
    <property type="component" value="Unassembled WGS sequence"/>
</dbReference>
<keyword evidence="3" id="KW-1185">Reference proteome</keyword>
<reference evidence="3" key="1">
    <citation type="journal article" date="2014" name="Proc. Natl. Acad. Sci. U.S.A.">
        <title>Extensive sampling of basidiomycete genomes demonstrates inadequacy of the white-rot/brown-rot paradigm for wood decay fungi.</title>
        <authorList>
            <person name="Riley R."/>
            <person name="Salamov A.A."/>
            <person name="Brown D.W."/>
            <person name="Nagy L.G."/>
            <person name="Floudas D."/>
            <person name="Held B.W."/>
            <person name="Levasseur A."/>
            <person name="Lombard V."/>
            <person name="Morin E."/>
            <person name="Otillar R."/>
            <person name="Lindquist E.A."/>
            <person name="Sun H."/>
            <person name="LaButti K.M."/>
            <person name="Schmutz J."/>
            <person name="Jabbour D."/>
            <person name="Luo H."/>
            <person name="Baker S.E."/>
            <person name="Pisabarro A.G."/>
            <person name="Walton J.D."/>
            <person name="Blanchette R.A."/>
            <person name="Henrissat B."/>
            <person name="Martin F."/>
            <person name="Cullen D."/>
            <person name="Hibbett D.S."/>
            <person name="Grigoriev I.V."/>
        </authorList>
    </citation>
    <scope>NUCLEOTIDE SEQUENCE [LARGE SCALE GENOMIC DNA]</scope>
    <source>
        <strain evidence="3">CBS 339.88</strain>
    </source>
</reference>
<organism evidence="2 3">
    <name type="scientific">Galerina marginata (strain CBS 339.88)</name>
    <dbReference type="NCBI Taxonomy" id="685588"/>
    <lineage>
        <taxon>Eukaryota</taxon>
        <taxon>Fungi</taxon>
        <taxon>Dikarya</taxon>
        <taxon>Basidiomycota</taxon>
        <taxon>Agaricomycotina</taxon>
        <taxon>Agaricomycetes</taxon>
        <taxon>Agaricomycetidae</taxon>
        <taxon>Agaricales</taxon>
        <taxon>Agaricineae</taxon>
        <taxon>Strophariaceae</taxon>
        <taxon>Galerina</taxon>
    </lineage>
</organism>
<evidence type="ECO:0000256" key="1">
    <source>
        <dbReference type="SAM" id="MobiDB-lite"/>
    </source>
</evidence>
<dbReference type="AlphaFoldDB" id="A0A067SKL3"/>
<proteinExistence type="predicted"/>
<name>A0A067SKL3_GALM3</name>